<dbReference type="PANTHER" id="PTHR30055">
    <property type="entry name" value="HTH-TYPE TRANSCRIPTIONAL REGULATOR RUTR"/>
    <property type="match status" value="1"/>
</dbReference>
<dbReference type="PROSITE" id="PS50977">
    <property type="entry name" value="HTH_TETR_2"/>
    <property type="match status" value="1"/>
</dbReference>
<dbReference type="SUPFAM" id="SSF48498">
    <property type="entry name" value="Tetracyclin repressor-like, C-terminal domain"/>
    <property type="match status" value="1"/>
</dbReference>
<dbReference type="OrthoDB" id="6077212at2"/>
<evidence type="ECO:0000313" key="6">
    <source>
        <dbReference type="Proteomes" id="UP000307087"/>
    </source>
</evidence>
<dbReference type="GO" id="GO:0000976">
    <property type="term" value="F:transcription cis-regulatory region binding"/>
    <property type="evidence" value="ECO:0007669"/>
    <property type="project" value="TreeGrafter"/>
</dbReference>
<dbReference type="AlphaFoldDB" id="A0A4S8N1V1"/>
<evidence type="ECO:0000256" key="1">
    <source>
        <dbReference type="ARBA" id="ARBA00023125"/>
    </source>
</evidence>
<proteinExistence type="predicted"/>
<keyword evidence="1 2" id="KW-0238">DNA-binding</keyword>
<dbReference type="Gene3D" id="1.10.357.10">
    <property type="entry name" value="Tetracycline Repressor, domain 2"/>
    <property type="match status" value="1"/>
</dbReference>
<dbReference type="InterPro" id="IPR009057">
    <property type="entry name" value="Homeodomain-like_sf"/>
</dbReference>
<evidence type="ECO:0000313" key="5">
    <source>
        <dbReference type="EMBL" id="THV08999.1"/>
    </source>
</evidence>
<dbReference type="EMBL" id="STGW01000019">
    <property type="protein sequence ID" value="THV08999.1"/>
    <property type="molecule type" value="Genomic_DNA"/>
</dbReference>
<keyword evidence="6" id="KW-1185">Reference proteome</keyword>
<feature type="DNA-binding region" description="H-T-H motif" evidence="2">
    <location>
        <begin position="48"/>
        <end position="67"/>
    </location>
</feature>
<dbReference type="GO" id="GO:0003700">
    <property type="term" value="F:DNA-binding transcription factor activity"/>
    <property type="evidence" value="ECO:0007669"/>
    <property type="project" value="TreeGrafter"/>
</dbReference>
<dbReference type="InterPro" id="IPR050109">
    <property type="entry name" value="HTH-type_TetR-like_transc_reg"/>
</dbReference>
<reference evidence="5 6" key="1">
    <citation type="journal article" date="2009" name="Int. J. Syst. Evol. Microbiol.">
        <title>Nocardioides caeni sp. nov., isolated from wastewater.</title>
        <authorList>
            <person name="Yoon J.H."/>
            <person name="Kang S.J."/>
            <person name="Park S."/>
            <person name="Kim W."/>
            <person name="Oh T.K."/>
        </authorList>
    </citation>
    <scope>NUCLEOTIDE SEQUENCE [LARGE SCALE GENOMIC DNA]</scope>
    <source>
        <strain evidence="5 6">DSM 23134</strain>
    </source>
</reference>
<name>A0A4S8N1V1_9ACTN</name>
<evidence type="ECO:0000256" key="2">
    <source>
        <dbReference type="PROSITE-ProRule" id="PRU00335"/>
    </source>
</evidence>
<protein>
    <submittedName>
        <fullName evidence="5">TetR/AcrR family transcriptional regulator</fullName>
    </submittedName>
</protein>
<sequence>MTSHRHNPSRLVAGAPRTSGPETTVDPRDAYLDAARECILDVGWRRTTLTEGARRAGVSRMTIYRAWSDMPALLGDLMTREWGTVVTGHVDLATEPTPGRIADAVTATVAALRDNELFTRIVELDPELILPYLLARRGRSQELILGVLAAAIEAGQAAGTIRDGSPVALARGLVLAAHGFVLSAHTMVDDVVDQPALDAELGHLIRRSLQP</sequence>
<dbReference type="PANTHER" id="PTHR30055:SF153">
    <property type="entry name" value="HTH-TYPE TRANSCRIPTIONAL REPRESSOR RV3405C"/>
    <property type="match status" value="1"/>
</dbReference>
<gene>
    <name evidence="5" type="ORF">E9934_18115</name>
</gene>
<evidence type="ECO:0000256" key="3">
    <source>
        <dbReference type="SAM" id="MobiDB-lite"/>
    </source>
</evidence>
<feature type="domain" description="HTH tetR-type" evidence="4">
    <location>
        <begin position="25"/>
        <end position="85"/>
    </location>
</feature>
<dbReference type="SUPFAM" id="SSF46689">
    <property type="entry name" value="Homeodomain-like"/>
    <property type="match status" value="1"/>
</dbReference>
<dbReference type="Pfam" id="PF00440">
    <property type="entry name" value="TetR_N"/>
    <property type="match status" value="1"/>
</dbReference>
<accession>A0A4S8N1V1</accession>
<dbReference type="Proteomes" id="UP000307087">
    <property type="component" value="Unassembled WGS sequence"/>
</dbReference>
<dbReference type="RefSeq" id="WP_136564310.1">
    <property type="nucleotide sequence ID" value="NZ_STGW01000019.1"/>
</dbReference>
<organism evidence="5 6">
    <name type="scientific">Nocardioides caeni</name>
    <dbReference type="NCBI Taxonomy" id="574700"/>
    <lineage>
        <taxon>Bacteria</taxon>
        <taxon>Bacillati</taxon>
        <taxon>Actinomycetota</taxon>
        <taxon>Actinomycetes</taxon>
        <taxon>Propionibacteriales</taxon>
        <taxon>Nocardioidaceae</taxon>
        <taxon>Nocardioides</taxon>
    </lineage>
</organism>
<dbReference type="Gene3D" id="1.10.10.60">
    <property type="entry name" value="Homeodomain-like"/>
    <property type="match status" value="1"/>
</dbReference>
<comment type="caution">
    <text evidence="5">The sequence shown here is derived from an EMBL/GenBank/DDBJ whole genome shotgun (WGS) entry which is preliminary data.</text>
</comment>
<evidence type="ECO:0000259" key="4">
    <source>
        <dbReference type="PROSITE" id="PS50977"/>
    </source>
</evidence>
<feature type="region of interest" description="Disordered" evidence="3">
    <location>
        <begin position="1"/>
        <end position="25"/>
    </location>
</feature>
<dbReference type="InterPro" id="IPR036271">
    <property type="entry name" value="Tet_transcr_reg_TetR-rel_C_sf"/>
</dbReference>
<dbReference type="InterPro" id="IPR001647">
    <property type="entry name" value="HTH_TetR"/>
</dbReference>